<dbReference type="SUPFAM" id="SSF51556">
    <property type="entry name" value="Metallo-dependent hydrolases"/>
    <property type="match status" value="1"/>
</dbReference>
<proteinExistence type="predicted"/>
<sequence>MKKISLSFLLIFCINIGISQIIDVHLHSYTDEDYYGGRPYPLGNISSPATAKGHLKRTIELMDSLHIEYAVISNSLKANEKWMEADDRFIPGYSAGTDLIPVDEFEQLIKNGKIKVFGEVGSVYDGTTLTNPIYKPYIEICEKYGIPVMYHTGPPAPHSESKAKRIFKGDPALIEDIIATYPNIKICLQHAGAIFWENAVILMAYYPNVYSDLGVLFWASPISEEIAVNFLKKCKNYGVLNKVMYGTDQMVWPESMVVSIDKFNALGFLTEKEKQMILYDNAKEFLGLVDAPNHK</sequence>
<dbReference type="KEGG" id="grs:C7S20_06435"/>
<dbReference type="InterPro" id="IPR032466">
    <property type="entry name" value="Metal_Hydrolase"/>
</dbReference>
<dbReference type="RefSeq" id="WP_107011713.1">
    <property type="nucleotide sequence ID" value="NZ_CP028136.1"/>
</dbReference>
<dbReference type="PANTHER" id="PTHR21240">
    <property type="entry name" value="2-AMINO-3-CARBOXYLMUCONATE-6-SEMIALDEHYDE DECARBOXYLASE"/>
    <property type="match status" value="1"/>
</dbReference>
<protein>
    <recommendedName>
        <fullName evidence="2">Amidohydrolase-related domain-containing protein</fullName>
    </recommendedName>
</protein>
<keyword evidence="4" id="KW-1185">Reference proteome</keyword>
<keyword evidence="1" id="KW-0456">Lyase</keyword>
<dbReference type="InterPro" id="IPR032465">
    <property type="entry name" value="ACMSD"/>
</dbReference>
<dbReference type="EMBL" id="CP028136">
    <property type="protein sequence ID" value="AVR44935.1"/>
    <property type="molecule type" value="Genomic_DNA"/>
</dbReference>
<dbReference type="GO" id="GO:0016787">
    <property type="term" value="F:hydrolase activity"/>
    <property type="evidence" value="ECO:0007669"/>
    <property type="project" value="InterPro"/>
</dbReference>
<dbReference type="Gene3D" id="3.20.20.140">
    <property type="entry name" value="Metal-dependent hydrolases"/>
    <property type="match status" value="1"/>
</dbReference>
<feature type="domain" description="Amidohydrolase-related" evidence="2">
    <location>
        <begin position="22"/>
        <end position="288"/>
    </location>
</feature>
<evidence type="ECO:0000259" key="2">
    <source>
        <dbReference type="Pfam" id="PF04909"/>
    </source>
</evidence>
<dbReference type="Pfam" id="PF04909">
    <property type="entry name" value="Amidohydro_2"/>
    <property type="match status" value="1"/>
</dbReference>
<name>A0A2R3Z3U4_9FLAO</name>
<dbReference type="OrthoDB" id="5450317at2"/>
<gene>
    <name evidence="3" type="ORF">C7S20_06435</name>
</gene>
<evidence type="ECO:0000313" key="3">
    <source>
        <dbReference type="EMBL" id="AVR44935.1"/>
    </source>
</evidence>
<dbReference type="AlphaFoldDB" id="A0A2R3Z3U4"/>
<dbReference type="InterPro" id="IPR006680">
    <property type="entry name" value="Amidohydro-rel"/>
</dbReference>
<organism evidence="3 4">
    <name type="scientific">Christiangramia fulva</name>
    <dbReference type="NCBI Taxonomy" id="2126553"/>
    <lineage>
        <taxon>Bacteria</taxon>
        <taxon>Pseudomonadati</taxon>
        <taxon>Bacteroidota</taxon>
        <taxon>Flavobacteriia</taxon>
        <taxon>Flavobacteriales</taxon>
        <taxon>Flavobacteriaceae</taxon>
        <taxon>Christiangramia</taxon>
    </lineage>
</organism>
<dbReference type="Proteomes" id="UP000241507">
    <property type="component" value="Chromosome"/>
</dbReference>
<evidence type="ECO:0000256" key="1">
    <source>
        <dbReference type="ARBA" id="ARBA00023239"/>
    </source>
</evidence>
<evidence type="ECO:0000313" key="4">
    <source>
        <dbReference type="Proteomes" id="UP000241507"/>
    </source>
</evidence>
<dbReference type="GO" id="GO:0016831">
    <property type="term" value="F:carboxy-lyase activity"/>
    <property type="evidence" value="ECO:0007669"/>
    <property type="project" value="InterPro"/>
</dbReference>
<reference evidence="4" key="1">
    <citation type="submission" date="2018-03" db="EMBL/GenBank/DDBJ databases">
        <title>Gramella fulva sp. nov., isolated from a dry surface of tidal flat.</title>
        <authorList>
            <person name="Hwang S.H."/>
            <person name="Hwang W.M."/>
            <person name="Kang K."/>
            <person name="Ahn T.-Y."/>
        </authorList>
    </citation>
    <scope>NUCLEOTIDE SEQUENCE [LARGE SCALE GENOMIC DNA]</scope>
    <source>
        <strain evidence="4">SH35</strain>
    </source>
</reference>
<accession>A0A2R3Z3U4</accession>